<gene>
    <name evidence="2" type="ORF">HBA54_01635</name>
</gene>
<keyword evidence="1" id="KW-1133">Transmembrane helix</keyword>
<organism evidence="2 3">
    <name type="scientific">Pelagibius litoralis</name>
    <dbReference type="NCBI Taxonomy" id="374515"/>
    <lineage>
        <taxon>Bacteria</taxon>
        <taxon>Pseudomonadati</taxon>
        <taxon>Pseudomonadota</taxon>
        <taxon>Alphaproteobacteria</taxon>
        <taxon>Rhodospirillales</taxon>
        <taxon>Rhodovibrionaceae</taxon>
        <taxon>Pelagibius</taxon>
    </lineage>
</organism>
<sequence length="79" mass="9001">MNWFTGILVYTMVWCVVFLTVLPFGVRRTENPQPGHEAGAPERPMLVRKVLVTTLLAAVISVGIHFFIEQDWISFRVTP</sequence>
<proteinExistence type="predicted"/>
<dbReference type="Pfam" id="PF07330">
    <property type="entry name" value="DUF1467"/>
    <property type="match status" value="1"/>
</dbReference>
<keyword evidence="1" id="KW-0812">Transmembrane</keyword>
<accession>A0A967C4R2</accession>
<evidence type="ECO:0000313" key="3">
    <source>
        <dbReference type="Proteomes" id="UP000761264"/>
    </source>
</evidence>
<comment type="caution">
    <text evidence="2">The sequence shown here is derived from an EMBL/GenBank/DDBJ whole genome shotgun (WGS) entry which is preliminary data.</text>
</comment>
<dbReference type="Proteomes" id="UP000761264">
    <property type="component" value="Unassembled WGS sequence"/>
</dbReference>
<dbReference type="AlphaFoldDB" id="A0A967C4R2"/>
<keyword evidence="1" id="KW-0472">Membrane</keyword>
<evidence type="ECO:0000256" key="1">
    <source>
        <dbReference type="SAM" id="Phobius"/>
    </source>
</evidence>
<evidence type="ECO:0000313" key="2">
    <source>
        <dbReference type="EMBL" id="NIA67286.1"/>
    </source>
</evidence>
<reference evidence="2" key="1">
    <citation type="submission" date="2020-03" db="EMBL/GenBank/DDBJ databases">
        <title>Genome of Pelagibius litoralis DSM 21314T.</title>
        <authorList>
            <person name="Wang G."/>
        </authorList>
    </citation>
    <scope>NUCLEOTIDE SEQUENCE</scope>
    <source>
        <strain evidence="2">DSM 21314</strain>
    </source>
</reference>
<feature type="transmembrane region" description="Helical" evidence="1">
    <location>
        <begin position="6"/>
        <end position="26"/>
    </location>
</feature>
<feature type="transmembrane region" description="Helical" evidence="1">
    <location>
        <begin position="46"/>
        <end position="68"/>
    </location>
</feature>
<protein>
    <submittedName>
        <fullName evidence="2">DUF1467 family protein</fullName>
    </submittedName>
</protein>
<dbReference type="RefSeq" id="WP_167220661.1">
    <property type="nucleotide sequence ID" value="NZ_JAAQPH010000001.1"/>
</dbReference>
<name>A0A967C4R2_9PROT</name>
<dbReference type="InterPro" id="IPR009935">
    <property type="entry name" value="DUF1467"/>
</dbReference>
<dbReference type="EMBL" id="JAAQPH010000001">
    <property type="protein sequence ID" value="NIA67286.1"/>
    <property type="molecule type" value="Genomic_DNA"/>
</dbReference>
<keyword evidence="3" id="KW-1185">Reference proteome</keyword>